<evidence type="ECO:0000259" key="8">
    <source>
        <dbReference type="PROSITE" id="PS51504"/>
    </source>
</evidence>
<feature type="region of interest" description="Disordered" evidence="7">
    <location>
        <begin position="18"/>
        <end position="60"/>
    </location>
</feature>
<feature type="compositionally biased region" description="Low complexity" evidence="7">
    <location>
        <begin position="129"/>
        <end position="149"/>
    </location>
</feature>
<dbReference type="PRINTS" id="PR00624">
    <property type="entry name" value="HISTONEH5"/>
</dbReference>
<dbReference type="GO" id="GO:0045910">
    <property type="term" value="P:negative regulation of DNA recombination"/>
    <property type="evidence" value="ECO:0007669"/>
    <property type="project" value="TreeGrafter"/>
</dbReference>
<name>A0AAD3SM82_NEPGR</name>
<dbReference type="SUPFAM" id="SSF46785">
    <property type="entry name" value="Winged helix' DNA-binding domain"/>
    <property type="match status" value="1"/>
</dbReference>
<evidence type="ECO:0000256" key="2">
    <source>
        <dbReference type="ARBA" id="ARBA00004286"/>
    </source>
</evidence>
<dbReference type="PROSITE" id="PS51504">
    <property type="entry name" value="H15"/>
    <property type="match status" value="1"/>
</dbReference>
<feature type="compositionally biased region" description="Low complexity" evidence="7">
    <location>
        <begin position="237"/>
        <end position="265"/>
    </location>
</feature>
<evidence type="ECO:0000313" key="10">
    <source>
        <dbReference type="Proteomes" id="UP001279734"/>
    </source>
</evidence>
<feature type="region of interest" description="Disordered" evidence="7">
    <location>
        <begin position="125"/>
        <end position="288"/>
    </location>
</feature>
<evidence type="ECO:0000256" key="7">
    <source>
        <dbReference type="SAM" id="MobiDB-lite"/>
    </source>
</evidence>
<accession>A0AAD3SM82</accession>
<evidence type="ECO:0000256" key="5">
    <source>
        <dbReference type="ARBA" id="ARBA00023242"/>
    </source>
</evidence>
<evidence type="ECO:0000256" key="1">
    <source>
        <dbReference type="ARBA" id="ARBA00004123"/>
    </source>
</evidence>
<dbReference type="Proteomes" id="UP001279734">
    <property type="component" value="Unassembled WGS sequence"/>
</dbReference>
<dbReference type="GO" id="GO:0030527">
    <property type="term" value="F:structural constituent of chromatin"/>
    <property type="evidence" value="ECO:0007669"/>
    <property type="project" value="InterPro"/>
</dbReference>
<dbReference type="CDD" id="cd00073">
    <property type="entry name" value="H15"/>
    <property type="match status" value="1"/>
</dbReference>
<dbReference type="GO" id="GO:0006334">
    <property type="term" value="P:nucleosome assembly"/>
    <property type="evidence" value="ECO:0007669"/>
    <property type="project" value="InterPro"/>
</dbReference>
<keyword evidence="3 6" id="KW-0158">Chromosome</keyword>
<dbReference type="GO" id="GO:0030261">
    <property type="term" value="P:chromosome condensation"/>
    <property type="evidence" value="ECO:0007669"/>
    <property type="project" value="TreeGrafter"/>
</dbReference>
<dbReference type="Gene3D" id="1.10.10.10">
    <property type="entry name" value="Winged helix-like DNA-binding domain superfamily/Winged helix DNA-binding domain"/>
    <property type="match status" value="1"/>
</dbReference>
<feature type="compositionally biased region" description="Basic and acidic residues" evidence="7">
    <location>
        <begin position="199"/>
        <end position="214"/>
    </location>
</feature>
<evidence type="ECO:0000256" key="3">
    <source>
        <dbReference type="ARBA" id="ARBA00022454"/>
    </source>
</evidence>
<feature type="compositionally biased region" description="Basic residues" evidence="7">
    <location>
        <begin position="176"/>
        <end position="190"/>
    </location>
</feature>
<dbReference type="PANTHER" id="PTHR11467:SF131">
    <property type="entry name" value="HISTONE H1"/>
    <property type="match status" value="1"/>
</dbReference>
<dbReference type="GO" id="GO:0000786">
    <property type="term" value="C:nucleosome"/>
    <property type="evidence" value="ECO:0007669"/>
    <property type="project" value="InterPro"/>
</dbReference>
<feature type="compositionally biased region" description="Basic and acidic residues" evidence="7">
    <location>
        <begin position="33"/>
        <end position="44"/>
    </location>
</feature>
<dbReference type="GO" id="GO:0031492">
    <property type="term" value="F:nucleosomal DNA binding"/>
    <property type="evidence" value="ECO:0007669"/>
    <property type="project" value="TreeGrafter"/>
</dbReference>
<dbReference type="InterPro" id="IPR005818">
    <property type="entry name" value="Histone_H1/H5_H15"/>
</dbReference>
<reference evidence="9" key="1">
    <citation type="submission" date="2023-05" db="EMBL/GenBank/DDBJ databases">
        <title>Nepenthes gracilis genome sequencing.</title>
        <authorList>
            <person name="Fukushima K."/>
        </authorList>
    </citation>
    <scope>NUCLEOTIDE SEQUENCE</scope>
    <source>
        <strain evidence="9">SING2019-196</strain>
    </source>
</reference>
<dbReference type="GO" id="GO:0003690">
    <property type="term" value="F:double-stranded DNA binding"/>
    <property type="evidence" value="ECO:0007669"/>
    <property type="project" value="TreeGrafter"/>
</dbReference>
<comment type="subcellular location">
    <subcellularLocation>
        <location evidence="2">Chromosome</location>
    </subcellularLocation>
    <subcellularLocation>
        <location evidence="1 6">Nucleus</location>
    </subcellularLocation>
</comment>
<feature type="domain" description="H15" evidence="8">
    <location>
        <begin position="57"/>
        <end position="126"/>
    </location>
</feature>
<dbReference type="AlphaFoldDB" id="A0AAD3SM82"/>
<gene>
    <name evidence="9" type="ORF">Nepgr_015045</name>
</gene>
<dbReference type="Pfam" id="PF00538">
    <property type="entry name" value="Linker_histone"/>
    <property type="match status" value="1"/>
</dbReference>
<evidence type="ECO:0000256" key="6">
    <source>
        <dbReference type="RuleBase" id="RU003894"/>
    </source>
</evidence>
<organism evidence="9 10">
    <name type="scientific">Nepenthes gracilis</name>
    <name type="common">Slender pitcher plant</name>
    <dbReference type="NCBI Taxonomy" id="150966"/>
    <lineage>
        <taxon>Eukaryota</taxon>
        <taxon>Viridiplantae</taxon>
        <taxon>Streptophyta</taxon>
        <taxon>Embryophyta</taxon>
        <taxon>Tracheophyta</taxon>
        <taxon>Spermatophyta</taxon>
        <taxon>Magnoliopsida</taxon>
        <taxon>eudicotyledons</taxon>
        <taxon>Gunneridae</taxon>
        <taxon>Pentapetalae</taxon>
        <taxon>Caryophyllales</taxon>
        <taxon>Nepenthaceae</taxon>
        <taxon>Nepenthes</taxon>
    </lineage>
</organism>
<dbReference type="SMART" id="SM00526">
    <property type="entry name" value="H15"/>
    <property type="match status" value="1"/>
</dbReference>
<dbReference type="PANTHER" id="PTHR11467">
    <property type="entry name" value="HISTONE H1"/>
    <property type="match status" value="1"/>
</dbReference>
<protein>
    <recommendedName>
        <fullName evidence="8">H15 domain-containing protein</fullName>
    </recommendedName>
</protein>
<dbReference type="InterPro" id="IPR036388">
    <property type="entry name" value="WH-like_DNA-bd_sf"/>
</dbReference>
<proteinExistence type="inferred from homology"/>
<evidence type="ECO:0000256" key="4">
    <source>
        <dbReference type="ARBA" id="ARBA00023125"/>
    </source>
</evidence>
<keyword evidence="4 6" id="KW-0238">DNA-binding</keyword>
<dbReference type="GO" id="GO:0005634">
    <property type="term" value="C:nucleus"/>
    <property type="evidence" value="ECO:0007669"/>
    <property type="project" value="UniProtKB-SubCell"/>
</dbReference>
<comment type="caution">
    <text evidence="9">The sequence shown here is derived from an EMBL/GenBank/DDBJ whole genome shotgun (WGS) entry which is preliminary data.</text>
</comment>
<dbReference type="EMBL" id="BSYO01000012">
    <property type="protein sequence ID" value="GMH13204.1"/>
    <property type="molecule type" value="Genomic_DNA"/>
</dbReference>
<evidence type="ECO:0000313" key="9">
    <source>
        <dbReference type="EMBL" id="GMH13204.1"/>
    </source>
</evidence>
<comment type="similarity">
    <text evidence="6">Belongs to the histone H1/H5 family.</text>
</comment>
<dbReference type="InterPro" id="IPR036390">
    <property type="entry name" value="WH_DNA-bd_sf"/>
</dbReference>
<keyword evidence="10" id="KW-1185">Reference proteome</keyword>
<sequence>MATVEVATSVVAVTGAVDQPVTEPATVNEPAVDESKKPSKEKVVKSKKSTAPRKPSTHPPFFEMISDAIVTLKENSGSSQYAITKFIGDKHKQLPSNFRKLLLVQLKKNVAAGKLVKVKNSFKLPSTNATAPKPAKKGLTTKPKAAAKAPKSKQAKSAKASAKPKAAEKPNPKPKVAAKLKTAAKPKPSAKPKATAAKRKADSKTKAKTVDRSTKVAKISVRSSPGKKAPAAKKVKTAAPTKKMAAAPVKKVAAAPAKKASAKAAAAKKPKTVKSLAKSKTPARKAKK</sequence>
<dbReference type="InterPro" id="IPR005819">
    <property type="entry name" value="H1/H5"/>
</dbReference>
<keyword evidence="5 6" id="KW-0539">Nucleus</keyword>